<keyword evidence="7 10" id="KW-0472">Membrane</keyword>
<dbReference type="PANTHER" id="PTHR23506:SF13">
    <property type="entry name" value="VESICULAR ACETYLCHOLINE TRANSPORTER"/>
    <property type="match status" value="1"/>
</dbReference>
<feature type="transmembrane region" description="Helical" evidence="10">
    <location>
        <begin position="285"/>
        <end position="303"/>
    </location>
</feature>
<keyword evidence="3" id="KW-0813">Transport</keyword>
<keyword evidence="5" id="KW-0532">Neurotransmitter transport</keyword>
<gene>
    <name evidence="12" type="ORF">Ciccas_009614</name>
</gene>
<dbReference type="PANTHER" id="PTHR23506">
    <property type="entry name" value="GH10249P"/>
    <property type="match status" value="1"/>
</dbReference>
<feature type="transmembrane region" description="Helical" evidence="10">
    <location>
        <begin position="440"/>
        <end position="464"/>
    </location>
</feature>
<comment type="subcellular location">
    <subcellularLocation>
        <location evidence="1">Membrane</location>
        <topology evidence="1">Multi-pass membrane protein</topology>
    </subcellularLocation>
</comment>
<keyword evidence="8" id="KW-0325">Glycoprotein</keyword>
<dbReference type="PROSITE" id="PS50850">
    <property type="entry name" value="MFS"/>
    <property type="match status" value="1"/>
</dbReference>
<name>A0ABD2PX73_9PLAT</name>
<dbReference type="EMBL" id="JBJKFK010002008">
    <property type="protein sequence ID" value="KAL3311800.1"/>
    <property type="molecule type" value="Genomic_DNA"/>
</dbReference>
<feature type="transmembrane region" description="Helical" evidence="10">
    <location>
        <begin position="24"/>
        <end position="47"/>
    </location>
</feature>
<dbReference type="GO" id="GO:0006836">
    <property type="term" value="P:neurotransmitter transport"/>
    <property type="evidence" value="ECO:0007669"/>
    <property type="project" value="UniProtKB-KW"/>
</dbReference>
<protein>
    <recommendedName>
        <fullName evidence="11">Major facilitator superfamily (MFS) profile domain-containing protein</fullName>
    </recommendedName>
</protein>
<feature type="transmembrane region" description="Helical" evidence="10">
    <location>
        <begin position="323"/>
        <end position="345"/>
    </location>
</feature>
<evidence type="ECO:0000313" key="13">
    <source>
        <dbReference type="Proteomes" id="UP001626550"/>
    </source>
</evidence>
<comment type="similarity">
    <text evidence="2">Belongs to the major facilitator superfamily. Vesicular transporter family.</text>
</comment>
<comment type="caution">
    <text evidence="12">The sequence shown here is derived from an EMBL/GenBank/DDBJ whole genome shotgun (WGS) entry which is preliminary data.</text>
</comment>
<sequence length="544" mass="60039">MSFLANCFERLKTLIHHSDSQRRLILVIVSTALLLDNMLYMVIVPIIPDYLTRVNSEFHINWLDNQTHGGHKVFKNNQWNTLQNYNKTQIGRVEQSYDSDKFNVRLVTINASDAKVGTLFAFKAIVQLFVNPISGTVIDRIGYDMPMMIGLSIIFLSTSIFAFGSSYKTLFIARGLQGAGSAFADTAGFAMIADRYTEENERSKALGIALAFVSFGCLVAPPFGGILYDLCGKEVPFIVLAFVALLDGFLMFFVMQPVRIDRMVKKAEGHLPEATPIWKLFMDPYVLICAGTLAVCNISLAFLEPTIANWMEKTMHATNVQVGLIWFPAFIPHVLGVVITVKLAVKYPSYQWLMAGGGLVIIAVSCLMIPFCNNYISLMIPISILCFGVALVDTAILPTMAYIVDTRHVSVYGSVYAIADISYSLAYAIGPIVAGGLVTFIGFTALNMVIFAVTIAYAPVLFLLRNMYQGPLQKDSEKIPLDVGQIAHAPNGELQTYTSTIQSSVQYSGYDQDGQDYSRIAPQQNPPTYNPYNAEPPYGAGYGY</sequence>
<evidence type="ECO:0000256" key="8">
    <source>
        <dbReference type="ARBA" id="ARBA00023180"/>
    </source>
</evidence>
<feature type="transmembrane region" description="Helical" evidence="10">
    <location>
        <begin position="382"/>
        <end position="403"/>
    </location>
</feature>
<reference evidence="12 13" key="1">
    <citation type="submission" date="2024-11" db="EMBL/GenBank/DDBJ databases">
        <title>Adaptive evolution of stress response genes in parasites aligns with host niche diversity.</title>
        <authorList>
            <person name="Hahn C."/>
            <person name="Resl P."/>
        </authorList>
    </citation>
    <scope>NUCLEOTIDE SEQUENCE [LARGE SCALE GENOMIC DNA]</scope>
    <source>
        <strain evidence="12">EGGRZ-B1_66</strain>
        <tissue evidence="12">Body</tissue>
    </source>
</reference>
<dbReference type="InterPro" id="IPR011701">
    <property type="entry name" value="MFS"/>
</dbReference>
<evidence type="ECO:0000256" key="1">
    <source>
        <dbReference type="ARBA" id="ARBA00004141"/>
    </source>
</evidence>
<feature type="transmembrane region" description="Helical" evidence="10">
    <location>
        <begin position="145"/>
        <end position="164"/>
    </location>
</feature>
<feature type="transmembrane region" description="Helical" evidence="10">
    <location>
        <begin position="415"/>
        <end position="434"/>
    </location>
</feature>
<keyword evidence="6 10" id="KW-1133">Transmembrane helix</keyword>
<evidence type="ECO:0000256" key="9">
    <source>
        <dbReference type="SAM" id="MobiDB-lite"/>
    </source>
</evidence>
<proteinExistence type="inferred from homology"/>
<evidence type="ECO:0000259" key="11">
    <source>
        <dbReference type="PROSITE" id="PS50850"/>
    </source>
</evidence>
<evidence type="ECO:0000256" key="2">
    <source>
        <dbReference type="ARBA" id="ARBA00006829"/>
    </source>
</evidence>
<feature type="domain" description="Major facilitator superfamily (MFS) profile" evidence="11">
    <location>
        <begin position="25"/>
        <end position="468"/>
    </location>
</feature>
<evidence type="ECO:0000256" key="7">
    <source>
        <dbReference type="ARBA" id="ARBA00023136"/>
    </source>
</evidence>
<feature type="transmembrane region" description="Helical" evidence="10">
    <location>
        <begin position="235"/>
        <end position="255"/>
    </location>
</feature>
<dbReference type="Pfam" id="PF07690">
    <property type="entry name" value="MFS_1"/>
    <property type="match status" value="1"/>
</dbReference>
<dbReference type="Proteomes" id="UP001626550">
    <property type="component" value="Unassembled WGS sequence"/>
</dbReference>
<organism evidence="12 13">
    <name type="scientific">Cichlidogyrus casuarinus</name>
    <dbReference type="NCBI Taxonomy" id="1844966"/>
    <lineage>
        <taxon>Eukaryota</taxon>
        <taxon>Metazoa</taxon>
        <taxon>Spiralia</taxon>
        <taxon>Lophotrochozoa</taxon>
        <taxon>Platyhelminthes</taxon>
        <taxon>Monogenea</taxon>
        <taxon>Monopisthocotylea</taxon>
        <taxon>Dactylogyridea</taxon>
        <taxon>Ancyrocephalidae</taxon>
        <taxon>Cichlidogyrus</taxon>
    </lineage>
</organism>
<keyword evidence="13" id="KW-1185">Reference proteome</keyword>
<evidence type="ECO:0000256" key="10">
    <source>
        <dbReference type="SAM" id="Phobius"/>
    </source>
</evidence>
<dbReference type="SUPFAM" id="SSF103473">
    <property type="entry name" value="MFS general substrate transporter"/>
    <property type="match status" value="1"/>
</dbReference>
<dbReference type="NCBIfam" id="TIGR00880">
    <property type="entry name" value="2_A_01_02"/>
    <property type="match status" value="1"/>
</dbReference>
<feature type="region of interest" description="Disordered" evidence="9">
    <location>
        <begin position="516"/>
        <end position="544"/>
    </location>
</feature>
<feature type="transmembrane region" description="Helical" evidence="10">
    <location>
        <begin position="205"/>
        <end position="223"/>
    </location>
</feature>
<accession>A0ABD2PX73</accession>
<keyword evidence="4 10" id="KW-0812">Transmembrane</keyword>
<dbReference type="AlphaFoldDB" id="A0ABD2PX73"/>
<evidence type="ECO:0000256" key="6">
    <source>
        <dbReference type="ARBA" id="ARBA00022989"/>
    </source>
</evidence>
<evidence type="ECO:0000256" key="4">
    <source>
        <dbReference type="ARBA" id="ARBA00022692"/>
    </source>
</evidence>
<dbReference type="GO" id="GO:0016020">
    <property type="term" value="C:membrane"/>
    <property type="evidence" value="ECO:0007669"/>
    <property type="project" value="UniProtKB-SubCell"/>
</dbReference>
<evidence type="ECO:0000256" key="5">
    <source>
        <dbReference type="ARBA" id="ARBA00022775"/>
    </source>
</evidence>
<evidence type="ECO:0000313" key="12">
    <source>
        <dbReference type="EMBL" id="KAL3311800.1"/>
    </source>
</evidence>
<feature type="transmembrane region" description="Helical" evidence="10">
    <location>
        <begin position="352"/>
        <end position="376"/>
    </location>
</feature>
<dbReference type="InterPro" id="IPR001958">
    <property type="entry name" value="Tet-R_TetA/multi-R_MdtG-like"/>
</dbReference>
<evidence type="ECO:0000256" key="3">
    <source>
        <dbReference type="ARBA" id="ARBA00022448"/>
    </source>
</evidence>
<dbReference type="Gene3D" id="1.20.1250.20">
    <property type="entry name" value="MFS general substrate transporter like domains"/>
    <property type="match status" value="1"/>
</dbReference>
<dbReference type="InterPro" id="IPR050930">
    <property type="entry name" value="MFS_Vesicular_Transporter"/>
</dbReference>
<dbReference type="InterPro" id="IPR020846">
    <property type="entry name" value="MFS_dom"/>
</dbReference>
<dbReference type="InterPro" id="IPR036259">
    <property type="entry name" value="MFS_trans_sf"/>
</dbReference>